<evidence type="ECO:0000256" key="15">
    <source>
        <dbReference type="PROSITE-ProRule" id="PRU00110"/>
    </source>
</evidence>
<dbReference type="InterPro" id="IPR001789">
    <property type="entry name" value="Sig_transdc_resp-reg_receiver"/>
</dbReference>
<evidence type="ECO:0000259" key="21">
    <source>
        <dbReference type="PROSITE" id="PS50894"/>
    </source>
</evidence>
<evidence type="ECO:0000256" key="12">
    <source>
        <dbReference type="ARBA" id="ARBA00023012"/>
    </source>
</evidence>
<evidence type="ECO:0000259" key="19">
    <source>
        <dbReference type="PROSITE" id="PS50109"/>
    </source>
</evidence>
<keyword evidence="23" id="KW-1185">Reference proteome</keyword>
<sequence>MIGVPESMSTYVIRCNSPADLQVRAAALFQEHQERLHARTDRLFAVLLSVQWLAGIAVALWISPRAWSGSSSEVHPHVWAAIFLAAAIDSLPIALAIFAPGKTLTRHTIAVAQMSTSAMLIHLSGGRIEAHFHIFGSLAFLALYRDWRVLITASAVVTVDHLIRSAFWPQSVFGVLQPAWWRWLEHAGWVMFEDVILIYSCIKGTDELRQIARRTAELEEANACFEFRVDQQTQALKQGEAELRLAKEAAEVANQAKSEFLANMSHEIRTPLTAILGYCDVLREDGIIERAPPSRIQTIDTIRRAGEHLLSVINDVLDLSKIEAGKLETELIETPLPRILLEVDSLMRPRLASGEVQLHTFLETPAPDRIFSDPTRLRQILVNLVGNAAKFTERGSIDLSARVDRSGRAPQLLLAVQDTGLGMTPEQADCLFRPFTQADSSVTRKHGGTGLGLTICRRLARLMGGDVRLDYSRPGEGTRFVVELPLMEAPDSQLIADLESCSKERTRGRDQAPTTLSGRILLAEDGDDNRRLITFHLARAGAEVEVAENGELALELLEAAWRTNRPFDLLITDIQMPVMDGYTLAQTLRARDRDIPIVALTAHAMTEDRRKCLEAGCDDYATKPIDKLALLATCQRWIEQGRTRHGMASDLKKTMQHAALPVAARHEALRSELADDPDLAELVNRFVSSLDGKVARMRARFAGEEASELAVLAHQLKGAGGGYGFPAISEAAGRLEACINHGEDAGRIETSLTELAAQCDRATAGHRRLGEAVCDDSDREYAS</sequence>
<dbReference type="Pfam" id="PF02518">
    <property type="entry name" value="HATPase_c"/>
    <property type="match status" value="1"/>
</dbReference>
<feature type="modified residue" description="Phosphohistidine" evidence="15">
    <location>
        <position position="714"/>
    </location>
</feature>
<dbReference type="Proteomes" id="UP000317909">
    <property type="component" value="Chromosome"/>
</dbReference>
<keyword evidence="13 18" id="KW-0472">Membrane</keyword>
<dbReference type="GO" id="GO:0005524">
    <property type="term" value="F:ATP binding"/>
    <property type="evidence" value="ECO:0007669"/>
    <property type="project" value="UniProtKB-KW"/>
</dbReference>
<gene>
    <name evidence="22" type="primary">luxQ_5</name>
    <name evidence="22" type="ORF">I41_27930</name>
</gene>
<evidence type="ECO:0000256" key="4">
    <source>
        <dbReference type="ARBA" id="ARBA00022475"/>
    </source>
</evidence>
<feature type="coiled-coil region" evidence="17">
    <location>
        <begin position="229"/>
        <end position="256"/>
    </location>
</feature>
<dbReference type="SUPFAM" id="SSF47226">
    <property type="entry name" value="Histidine-containing phosphotransfer domain, HPT domain"/>
    <property type="match status" value="1"/>
</dbReference>
<dbReference type="Gene3D" id="1.20.120.160">
    <property type="entry name" value="HPT domain"/>
    <property type="match status" value="1"/>
</dbReference>
<dbReference type="Pfam" id="PF00512">
    <property type="entry name" value="HisKA"/>
    <property type="match status" value="1"/>
</dbReference>
<dbReference type="SMART" id="SM00448">
    <property type="entry name" value="REC"/>
    <property type="match status" value="1"/>
</dbReference>
<evidence type="ECO:0000256" key="17">
    <source>
        <dbReference type="SAM" id="Coils"/>
    </source>
</evidence>
<dbReference type="GO" id="GO:0000155">
    <property type="term" value="F:phosphorelay sensor kinase activity"/>
    <property type="evidence" value="ECO:0007669"/>
    <property type="project" value="InterPro"/>
</dbReference>
<keyword evidence="4" id="KW-1003">Cell membrane</keyword>
<evidence type="ECO:0000313" key="23">
    <source>
        <dbReference type="Proteomes" id="UP000317909"/>
    </source>
</evidence>
<dbReference type="InterPro" id="IPR036641">
    <property type="entry name" value="HPT_dom_sf"/>
</dbReference>
<dbReference type="Pfam" id="PF00072">
    <property type="entry name" value="Response_reg"/>
    <property type="match status" value="1"/>
</dbReference>
<accession>A0A517TZ03</accession>
<evidence type="ECO:0000256" key="18">
    <source>
        <dbReference type="SAM" id="Phobius"/>
    </source>
</evidence>
<keyword evidence="6 22" id="KW-0808">Transferase</keyword>
<dbReference type="InterPro" id="IPR004358">
    <property type="entry name" value="Sig_transdc_His_kin-like_C"/>
</dbReference>
<dbReference type="KEGG" id="llh:I41_27930"/>
<dbReference type="InterPro" id="IPR008207">
    <property type="entry name" value="Sig_transdc_His_kin_Hpt_dom"/>
</dbReference>
<keyword evidence="17" id="KW-0175">Coiled coil</keyword>
<evidence type="ECO:0000256" key="5">
    <source>
        <dbReference type="ARBA" id="ARBA00022553"/>
    </source>
</evidence>
<dbReference type="Pfam" id="PF01627">
    <property type="entry name" value="Hpt"/>
    <property type="match status" value="1"/>
</dbReference>
<dbReference type="InterPro" id="IPR011006">
    <property type="entry name" value="CheY-like_superfamily"/>
</dbReference>
<dbReference type="PROSITE" id="PS50110">
    <property type="entry name" value="RESPONSE_REGULATORY"/>
    <property type="match status" value="1"/>
</dbReference>
<evidence type="ECO:0000256" key="3">
    <source>
        <dbReference type="ARBA" id="ARBA00012438"/>
    </source>
</evidence>
<evidence type="ECO:0000313" key="22">
    <source>
        <dbReference type="EMBL" id="QDT73604.1"/>
    </source>
</evidence>
<evidence type="ECO:0000256" key="8">
    <source>
        <dbReference type="ARBA" id="ARBA00022741"/>
    </source>
</evidence>
<evidence type="ECO:0000256" key="14">
    <source>
        <dbReference type="ARBA" id="ARBA00023306"/>
    </source>
</evidence>
<feature type="domain" description="Response regulatory" evidence="20">
    <location>
        <begin position="519"/>
        <end position="638"/>
    </location>
</feature>
<comment type="subcellular location">
    <subcellularLocation>
        <location evidence="2">Cell membrane</location>
        <topology evidence="2">Multi-pass membrane protein</topology>
    </subcellularLocation>
</comment>
<dbReference type="FunFam" id="3.30.565.10:FF:000010">
    <property type="entry name" value="Sensor histidine kinase RcsC"/>
    <property type="match status" value="1"/>
</dbReference>
<dbReference type="SUPFAM" id="SSF47384">
    <property type="entry name" value="Homodimeric domain of signal transducing histidine kinase"/>
    <property type="match status" value="1"/>
</dbReference>
<dbReference type="InterPro" id="IPR036097">
    <property type="entry name" value="HisK_dim/P_sf"/>
</dbReference>
<reference evidence="22 23" key="1">
    <citation type="submission" date="2019-02" db="EMBL/GenBank/DDBJ databases">
        <title>Deep-cultivation of Planctomycetes and their phenomic and genomic characterization uncovers novel biology.</title>
        <authorList>
            <person name="Wiegand S."/>
            <person name="Jogler M."/>
            <person name="Boedeker C."/>
            <person name="Pinto D."/>
            <person name="Vollmers J."/>
            <person name="Rivas-Marin E."/>
            <person name="Kohn T."/>
            <person name="Peeters S.H."/>
            <person name="Heuer A."/>
            <person name="Rast P."/>
            <person name="Oberbeckmann S."/>
            <person name="Bunk B."/>
            <person name="Jeske O."/>
            <person name="Meyerdierks A."/>
            <person name="Storesund J.E."/>
            <person name="Kallscheuer N."/>
            <person name="Luecker S."/>
            <person name="Lage O.M."/>
            <person name="Pohl T."/>
            <person name="Merkel B.J."/>
            <person name="Hornburger P."/>
            <person name="Mueller R.-W."/>
            <person name="Bruemmer F."/>
            <person name="Labrenz M."/>
            <person name="Spormann A.M."/>
            <person name="Op den Camp H."/>
            <person name="Overmann J."/>
            <person name="Amann R."/>
            <person name="Jetten M.S.M."/>
            <person name="Mascher T."/>
            <person name="Medema M.H."/>
            <person name="Devos D.P."/>
            <person name="Kaster A.-K."/>
            <person name="Ovreas L."/>
            <person name="Rohde M."/>
            <person name="Galperin M.Y."/>
            <person name="Jogler C."/>
        </authorList>
    </citation>
    <scope>NUCLEOTIDE SEQUENCE [LARGE SCALE GENOMIC DNA]</scope>
    <source>
        <strain evidence="22 23">I41</strain>
    </source>
</reference>
<dbReference type="PROSITE" id="PS50894">
    <property type="entry name" value="HPT"/>
    <property type="match status" value="1"/>
</dbReference>
<feature type="domain" description="Histidine kinase" evidence="19">
    <location>
        <begin position="263"/>
        <end position="488"/>
    </location>
</feature>
<dbReference type="CDD" id="cd00082">
    <property type="entry name" value="HisKA"/>
    <property type="match status" value="1"/>
</dbReference>
<keyword evidence="14" id="KW-0131">Cell cycle</keyword>
<dbReference type="CDD" id="cd17546">
    <property type="entry name" value="REC_hyHK_CKI1_RcsC-like"/>
    <property type="match status" value="1"/>
</dbReference>
<keyword evidence="8" id="KW-0547">Nucleotide-binding</keyword>
<dbReference type="SMART" id="SM00388">
    <property type="entry name" value="HisKA"/>
    <property type="match status" value="1"/>
</dbReference>
<organism evidence="22 23">
    <name type="scientific">Lacipirellula limnantheis</name>
    <dbReference type="NCBI Taxonomy" id="2528024"/>
    <lineage>
        <taxon>Bacteria</taxon>
        <taxon>Pseudomonadati</taxon>
        <taxon>Planctomycetota</taxon>
        <taxon>Planctomycetia</taxon>
        <taxon>Pirellulales</taxon>
        <taxon>Lacipirellulaceae</taxon>
        <taxon>Lacipirellula</taxon>
    </lineage>
</organism>
<dbReference type="Gene3D" id="1.10.287.130">
    <property type="match status" value="1"/>
</dbReference>
<dbReference type="PRINTS" id="PR00344">
    <property type="entry name" value="BCTRLSENSOR"/>
</dbReference>
<feature type="domain" description="HPt" evidence="21">
    <location>
        <begin position="675"/>
        <end position="773"/>
    </location>
</feature>
<dbReference type="Gene3D" id="3.40.50.2300">
    <property type="match status" value="1"/>
</dbReference>
<evidence type="ECO:0000256" key="16">
    <source>
        <dbReference type="PROSITE-ProRule" id="PRU00169"/>
    </source>
</evidence>
<evidence type="ECO:0000256" key="11">
    <source>
        <dbReference type="ARBA" id="ARBA00022989"/>
    </source>
</evidence>
<dbReference type="SUPFAM" id="SSF52172">
    <property type="entry name" value="CheY-like"/>
    <property type="match status" value="1"/>
</dbReference>
<dbReference type="CDD" id="cd16922">
    <property type="entry name" value="HATPase_EvgS-ArcB-TorS-like"/>
    <property type="match status" value="1"/>
</dbReference>
<keyword evidence="9 22" id="KW-0418">Kinase</keyword>
<name>A0A517TZ03_9BACT</name>
<dbReference type="InterPro" id="IPR003661">
    <property type="entry name" value="HisK_dim/P_dom"/>
</dbReference>
<dbReference type="InterPro" id="IPR005467">
    <property type="entry name" value="His_kinase_dom"/>
</dbReference>
<proteinExistence type="predicted"/>
<keyword evidence="10" id="KW-0067">ATP-binding</keyword>
<evidence type="ECO:0000256" key="13">
    <source>
        <dbReference type="ARBA" id="ARBA00023136"/>
    </source>
</evidence>
<dbReference type="Gene3D" id="3.30.565.10">
    <property type="entry name" value="Histidine kinase-like ATPase, C-terminal domain"/>
    <property type="match status" value="1"/>
</dbReference>
<keyword evidence="12" id="KW-0902">Two-component regulatory system</keyword>
<dbReference type="EMBL" id="CP036339">
    <property type="protein sequence ID" value="QDT73604.1"/>
    <property type="molecule type" value="Genomic_DNA"/>
</dbReference>
<dbReference type="PANTHER" id="PTHR45339:SF1">
    <property type="entry name" value="HYBRID SIGNAL TRANSDUCTION HISTIDINE KINASE J"/>
    <property type="match status" value="1"/>
</dbReference>
<evidence type="ECO:0000256" key="1">
    <source>
        <dbReference type="ARBA" id="ARBA00000085"/>
    </source>
</evidence>
<evidence type="ECO:0000256" key="6">
    <source>
        <dbReference type="ARBA" id="ARBA00022679"/>
    </source>
</evidence>
<keyword evidence="5 16" id="KW-0597">Phosphoprotein</keyword>
<evidence type="ECO:0000256" key="7">
    <source>
        <dbReference type="ARBA" id="ARBA00022692"/>
    </source>
</evidence>
<dbReference type="PROSITE" id="PS50109">
    <property type="entry name" value="HIS_KIN"/>
    <property type="match status" value="1"/>
</dbReference>
<dbReference type="GO" id="GO:0005886">
    <property type="term" value="C:plasma membrane"/>
    <property type="evidence" value="ECO:0007669"/>
    <property type="project" value="UniProtKB-SubCell"/>
</dbReference>
<feature type="transmembrane region" description="Helical" evidence="18">
    <location>
        <begin position="78"/>
        <end position="99"/>
    </location>
</feature>
<evidence type="ECO:0000256" key="2">
    <source>
        <dbReference type="ARBA" id="ARBA00004651"/>
    </source>
</evidence>
<evidence type="ECO:0000256" key="10">
    <source>
        <dbReference type="ARBA" id="ARBA00022840"/>
    </source>
</evidence>
<dbReference type="SMART" id="SM00387">
    <property type="entry name" value="HATPase_c"/>
    <property type="match status" value="1"/>
</dbReference>
<evidence type="ECO:0000256" key="9">
    <source>
        <dbReference type="ARBA" id="ARBA00022777"/>
    </source>
</evidence>
<feature type="transmembrane region" description="Helical" evidence="18">
    <location>
        <begin position="43"/>
        <end position="63"/>
    </location>
</feature>
<comment type="catalytic activity">
    <reaction evidence="1">
        <text>ATP + protein L-histidine = ADP + protein N-phospho-L-histidine.</text>
        <dbReference type="EC" id="2.7.13.3"/>
    </reaction>
</comment>
<dbReference type="InterPro" id="IPR003594">
    <property type="entry name" value="HATPase_dom"/>
</dbReference>
<keyword evidence="7 18" id="KW-0812">Transmembrane</keyword>
<dbReference type="EC" id="2.7.13.3" evidence="3"/>
<keyword evidence="11 18" id="KW-1133">Transmembrane helix</keyword>
<feature type="modified residue" description="4-aspartylphosphate" evidence="16">
    <location>
        <position position="573"/>
    </location>
</feature>
<dbReference type="SUPFAM" id="SSF55874">
    <property type="entry name" value="ATPase domain of HSP90 chaperone/DNA topoisomerase II/histidine kinase"/>
    <property type="match status" value="1"/>
</dbReference>
<protein>
    <recommendedName>
        <fullName evidence="3">histidine kinase</fullName>
        <ecNumber evidence="3">2.7.13.3</ecNumber>
    </recommendedName>
</protein>
<dbReference type="InterPro" id="IPR036890">
    <property type="entry name" value="HATPase_C_sf"/>
</dbReference>
<dbReference type="PANTHER" id="PTHR45339">
    <property type="entry name" value="HYBRID SIGNAL TRANSDUCTION HISTIDINE KINASE J"/>
    <property type="match status" value="1"/>
</dbReference>
<dbReference type="FunFam" id="1.10.287.130:FF:000038">
    <property type="entry name" value="Sensory transduction histidine kinase"/>
    <property type="match status" value="1"/>
</dbReference>
<dbReference type="AlphaFoldDB" id="A0A517TZ03"/>
<evidence type="ECO:0000259" key="20">
    <source>
        <dbReference type="PROSITE" id="PS50110"/>
    </source>
</evidence>